<evidence type="ECO:0000313" key="10">
    <source>
        <dbReference type="EMBL" id="AYV82730.1"/>
    </source>
</evidence>
<dbReference type="InterPro" id="IPR007214">
    <property type="entry name" value="YbaK/aa-tRNA-synth-assoc-dom"/>
</dbReference>
<sequence length="582" mass="65395">MDSEGSVVTPHHVEGEIDYVGVMKKFGVDGIDAGLRERFERVIGVALHPWIRRGIFFSHRDLSRFLDAFENGEPVYLYTGRGPSSESMHLGHLIPFMLTKWLQDVFDCVVIVQIADDEKYYFKSLEFADVYRLGFENAKDIIACGFNVKKTFIFSNRNYRLNVAVFEELVSAMKKYVSAREVAKIFGFGEKIEVTNKDLSVTEYFVFDEKTNVGMMDWPFYQAAASFSQSFPHIFGGVRATCLVAYAIDQDPYFRLGRDLAGKMNLAKSCSIISEFLCPLSGSAGKMSSSAGGDSTLFLTDEPGLLREKILKHAFSGGGGDGSLSDHKKFGGNLKTDVSYQYLRYFEFDDTRLDAIKNGFSKGEMTCSQIKGIMADKIIELFCAFQAKRKAVSDVQLGEFYDLKPIVLPIQKKIITTGEAALYKKLDDLEIKFQTLYHPPMTTVSDTADITTKLSGTLCKVLLLQGPAKHYYLYITNIDTVVNMKTLHKRLAIAKINYATRDMLQELLKVPIGCATIFGVMNYEGDSLDVVLDDTIPKTKPVSFYPLRNDASTTISYPDLLKFLDHYDYVPKYVITRSSATC</sequence>
<gene>
    <name evidence="10" type="ORF">Hyperionvirus2_98</name>
</gene>
<proteinExistence type="inferred from homology"/>
<evidence type="ECO:0000259" key="9">
    <source>
        <dbReference type="Pfam" id="PF04073"/>
    </source>
</evidence>
<evidence type="ECO:0000256" key="8">
    <source>
        <dbReference type="ARBA" id="ARBA00030268"/>
    </source>
</evidence>
<protein>
    <recommendedName>
        <fullName evidence="2">tryptophan--tRNA ligase</fullName>
        <ecNumber evidence="2">6.1.1.2</ecNumber>
    </recommendedName>
    <alternativeName>
        <fullName evidence="8">Tryptophanyl-tRNA synthetase</fullName>
    </alternativeName>
</protein>
<dbReference type="InterPro" id="IPR036754">
    <property type="entry name" value="YbaK/aa-tRNA-synt-asso_dom_sf"/>
</dbReference>
<dbReference type="InterPro" id="IPR002306">
    <property type="entry name" value="Trp-tRNA-ligase"/>
</dbReference>
<dbReference type="EMBL" id="MK072384">
    <property type="protein sequence ID" value="AYV82730.1"/>
    <property type="molecule type" value="Genomic_DNA"/>
</dbReference>
<dbReference type="PRINTS" id="PR01039">
    <property type="entry name" value="TRNASYNTHTRP"/>
</dbReference>
<organism evidence="10">
    <name type="scientific">Hyperionvirus sp</name>
    <dbReference type="NCBI Taxonomy" id="2487770"/>
    <lineage>
        <taxon>Viruses</taxon>
        <taxon>Varidnaviria</taxon>
        <taxon>Bamfordvirae</taxon>
        <taxon>Nucleocytoviricota</taxon>
        <taxon>Megaviricetes</taxon>
        <taxon>Imitervirales</taxon>
        <taxon>Mimiviridae</taxon>
        <taxon>Klosneuvirinae</taxon>
    </lineage>
</organism>
<dbReference type="Pfam" id="PF04073">
    <property type="entry name" value="tRNA_edit"/>
    <property type="match status" value="1"/>
</dbReference>
<evidence type="ECO:0000256" key="2">
    <source>
        <dbReference type="ARBA" id="ARBA00013161"/>
    </source>
</evidence>
<dbReference type="PROSITE" id="PS00178">
    <property type="entry name" value="AA_TRNA_LIGASE_I"/>
    <property type="match status" value="1"/>
</dbReference>
<dbReference type="InterPro" id="IPR002305">
    <property type="entry name" value="aa-tRNA-synth_Ic"/>
</dbReference>
<name>A0A3G5A643_9VIRU</name>
<feature type="domain" description="YbaK/aminoacyl-tRNA synthetase-associated" evidence="9">
    <location>
        <begin position="438"/>
        <end position="563"/>
    </location>
</feature>
<keyword evidence="3" id="KW-0436">Ligase</keyword>
<keyword evidence="5" id="KW-0067">ATP-binding</keyword>
<reference evidence="10" key="1">
    <citation type="submission" date="2018-10" db="EMBL/GenBank/DDBJ databases">
        <title>Hidden diversity of soil giant viruses.</title>
        <authorList>
            <person name="Schulz F."/>
            <person name="Alteio L."/>
            <person name="Goudeau D."/>
            <person name="Ryan E.M."/>
            <person name="Malmstrom R.R."/>
            <person name="Blanchard J."/>
            <person name="Woyke T."/>
        </authorList>
    </citation>
    <scope>NUCLEOTIDE SEQUENCE</scope>
    <source>
        <strain evidence="10">HYV1</strain>
    </source>
</reference>
<evidence type="ECO:0000256" key="1">
    <source>
        <dbReference type="ARBA" id="ARBA00005594"/>
    </source>
</evidence>
<evidence type="ECO:0000256" key="6">
    <source>
        <dbReference type="ARBA" id="ARBA00022917"/>
    </source>
</evidence>
<dbReference type="Gene3D" id="3.90.960.10">
    <property type="entry name" value="YbaK/aminoacyl-tRNA synthetase-associated domain"/>
    <property type="match status" value="1"/>
</dbReference>
<dbReference type="Gene3D" id="3.40.50.620">
    <property type="entry name" value="HUPs"/>
    <property type="match status" value="1"/>
</dbReference>
<keyword evidence="4" id="KW-0547">Nucleotide-binding</keyword>
<dbReference type="EC" id="6.1.1.2" evidence="2"/>
<comment type="similarity">
    <text evidence="1">Belongs to the class-I aminoacyl-tRNA synthetase family.</text>
</comment>
<dbReference type="GO" id="GO:0002161">
    <property type="term" value="F:aminoacyl-tRNA deacylase activity"/>
    <property type="evidence" value="ECO:0007669"/>
    <property type="project" value="InterPro"/>
</dbReference>
<dbReference type="PANTHER" id="PTHR10055:SF1">
    <property type="entry name" value="TRYPTOPHAN--TRNA LIGASE, CYTOPLASMIC"/>
    <property type="match status" value="1"/>
</dbReference>
<dbReference type="GO" id="GO:0004830">
    <property type="term" value="F:tryptophan-tRNA ligase activity"/>
    <property type="evidence" value="ECO:0007669"/>
    <property type="project" value="UniProtKB-EC"/>
</dbReference>
<dbReference type="PANTHER" id="PTHR10055">
    <property type="entry name" value="TRYPTOPHANYL-TRNA SYNTHETASE"/>
    <property type="match status" value="1"/>
</dbReference>
<keyword evidence="6" id="KW-0648">Protein biosynthesis</keyword>
<dbReference type="GO" id="GO:0005524">
    <property type="term" value="F:ATP binding"/>
    <property type="evidence" value="ECO:0007669"/>
    <property type="project" value="UniProtKB-KW"/>
</dbReference>
<dbReference type="Pfam" id="PF00579">
    <property type="entry name" value="tRNA-synt_1b"/>
    <property type="match status" value="1"/>
</dbReference>
<dbReference type="SUPFAM" id="SSF52374">
    <property type="entry name" value="Nucleotidylyl transferase"/>
    <property type="match status" value="1"/>
</dbReference>
<keyword evidence="7" id="KW-0030">Aminoacyl-tRNA synthetase</keyword>
<evidence type="ECO:0000256" key="3">
    <source>
        <dbReference type="ARBA" id="ARBA00022598"/>
    </source>
</evidence>
<accession>A0A3G5A643</accession>
<dbReference type="Gene3D" id="1.10.240.10">
    <property type="entry name" value="Tyrosyl-Transfer RNA Synthetase"/>
    <property type="match status" value="1"/>
</dbReference>
<evidence type="ECO:0000256" key="4">
    <source>
        <dbReference type="ARBA" id="ARBA00022741"/>
    </source>
</evidence>
<dbReference type="InterPro" id="IPR014729">
    <property type="entry name" value="Rossmann-like_a/b/a_fold"/>
</dbReference>
<dbReference type="NCBIfam" id="TIGR00233">
    <property type="entry name" value="trpS"/>
    <property type="match status" value="1"/>
</dbReference>
<dbReference type="SUPFAM" id="SSF55826">
    <property type="entry name" value="YbaK/ProRS associated domain"/>
    <property type="match status" value="1"/>
</dbReference>
<evidence type="ECO:0000256" key="7">
    <source>
        <dbReference type="ARBA" id="ARBA00023146"/>
    </source>
</evidence>
<dbReference type="InterPro" id="IPR001412">
    <property type="entry name" value="aa-tRNA-synth_I_CS"/>
</dbReference>
<evidence type="ECO:0000256" key="5">
    <source>
        <dbReference type="ARBA" id="ARBA00022840"/>
    </source>
</evidence>